<comment type="function">
    <text evidence="4">Binds to the 23S rRNA.</text>
</comment>
<protein>
    <recommendedName>
        <fullName evidence="4">Large ribosomal subunit protein uL15</fullName>
    </recommendedName>
</protein>
<dbReference type="GO" id="GO:0006412">
    <property type="term" value="P:translation"/>
    <property type="evidence" value="ECO:0007669"/>
    <property type="project" value="UniProtKB-UniRule"/>
</dbReference>
<keyword evidence="4" id="KW-0699">rRNA-binding</keyword>
<dbReference type="PANTHER" id="PTHR12934">
    <property type="entry name" value="50S RIBOSOMAL PROTEIN L15"/>
    <property type="match status" value="1"/>
</dbReference>
<dbReference type="InterPro" id="IPR030878">
    <property type="entry name" value="Ribosomal_uL15"/>
</dbReference>
<sequence length="143" mass="15577">MQKNTLIPKTKLKKHKTVGRGGKRGKTAGRGTKGQSARSGNKKRPELRDIIKKLPKLRGYKFNSVKNEIATVTLAQLEKSFKDGDKITPGILIKSGIVNTHHGKVPHIKILAKGVLTKSFTVSKFSISVGAREAIINAKGKVE</sequence>
<dbReference type="EMBL" id="MFUO01000019">
    <property type="protein sequence ID" value="OGI83836.1"/>
    <property type="molecule type" value="Genomic_DNA"/>
</dbReference>
<organism evidence="7 8">
    <name type="scientific">Candidatus Nomurabacteria bacterium RIFCSPLOWO2_01_FULL_33_17</name>
    <dbReference type="NCBI Taxonomy" id="1801764"/>
    <lineage>
        <taxon>Bacteria</taxon>
        <taxon>Candidatus Nomuraibacteriota</taxon>
    </lineage>
</organism>
<feature type="region of interest" description="Disordered" evidence="5">
    <location>
        <begin position="1"/>
        <end position="47"/>
    </location>
</feature>
<evidence type="ECO:0000256" key="5">
    <source>
        <dbReference type="SAM" id="MobiDB-lite"/>
    </source>
</evidence>
<evidence type="ECO:0000256" key="4">
    <source>
        <dbReference type="HAMAP-Rule" id="MF_01341"/>
    </source>
</evidence>
<reference evidence="7 8" key="1">
    <citation type="journal article" date="2016" name="Nat. Commun.">
        <title>Thousands of microbial genomes shed light on interconnected biogeochemical processes in an aquifer system.</title>
        <authorList>
            <person name="Anantharaman K."/>
            <person name="Brown C.T."/>
            <person name="Hug L.A."/>
            <person name="Sharon I."/>
            <person name="Castelle C.J."/>
            <person name="Probst A.J."/>
            <person name="Thomas B.C."/>
            <person name="Singh A."/>
            <person name="Wilkins M.J."/>
            <person name="Karaoz U."/>
            <person name="Brodie E.L."/>
            <person name="Williams K.H."/>
            <person name="Hubbard S.S."/>
            <person name="Banfield J.F."/>
        </authorList>
    </citation>
    <scope>NUCLEOTIDE SEQUENCE [LARGE SCALE GENOMIC DNA]</scope>
</reference>
<keyword evidence="2 4" id="KW-0689">Ribosomal protein</keyword>
<feature type="domain" description="Large ribosomal subunit protein uL15/eL18" evidence="6">
    <location>
        <begin position="72"/>
        <end position="143"/>
    </location>
</feature>
<dbReference type="Pfam" id="PF00828">
    <property type="entry name" value="Ribosomal_L27A"/>
    <property type="match status" value="1"/>
</dbReference>
<dbReference type="GO" id="GO:0022625">
    <property type="term" value="C:cytosolic large ribosomal subunit"/>
    <property type="evidence" value="ECO:0007669"/>
    <property type="project" value="TreeGrafter"/>
</dbReference>
<keyword evidence="3 4" id="KW-0687">Ribonucleoprotein</keyword>
<dbReference type="GO" id="GO:0019843">
    <property type="term" value="F:rRNA binding"/>
    <property type="evidence" value="ECO:0007669"/>
    <property type="project" value="UniProtKB-UniRule"/>
</dbReference>
<evidence type="ECO:0000313" key="8">
    <source>
        <dbReference type="Proteomes" id="UP000178184"/>
    </source>
</evidence>
<dbReference type="PANTHER" id="PTHR12934:SF11">
    <property type="entry name" value="LARGE RIBOSOMAL SUBUNIT PROTEIN UL15M"/>
    <property type="match status" value="1"/>
</dbReference>
<accession>A0A1F6WPR8</accession>
<evidence type="ECO:0000259" key="6">
    <source>
        <dbReference type="Pfam" id="PF00828"/>
    </source>
</evidence>
<dbReference type="InterPro" id="IPR021131">
    <property type="entry name" value="Ribosomal_uL15/eL18"/>
</dbReference>
<comment type="subunit">
    <text evidence="4">Part of the 50S ribosomal subunit.</text>
</comment>
<gene>
    <name evidence="4" type="primary">rplO</name>
    <name evidence="7" type="ORF">A2903_00280</name>
</gene>
<evidence type="ECO:0000256" key="1">
    <source>
        <dbReference type="ARBA" id="ARBA00007320"/>
    </source>
</evidence>
<dbReference type="Proteomes" id="UP000178184">
    <property type="component" value="Unassembled WGS sequence"/>
</dbReference>
<evidence type="ECO:0000313" key="7">
    <source>
        <dbReference type="EMBL" id="OGI83836.1"/>
    </source>
</evidence>
<name>A0A1F6WPR8_9BACT</name>
<dbReference type="SUPFAM" id="SSF52080">
    <property type="entry name" value="Ribosomal proteins L15p and L18e"/>
    <property type="match status" value="1"/>
</dbReference>
<evidence type="ECO:0000256" key="3">
    <source>
        <dbReference type="ARBA" id="ARBA00023274"/>
    </source>
</evidence>
<dbReference type="AlphaFoldDB" id="A0A1F6WPR8"/>
<proteinExistence type="inferred from homology"/>
<dbReference type="GO" id="GO:0003735">
    <property type="term" value="F:structural constituent of ribosome"/>
    <property type="evidence" value="ECO:0007669"/>
    <property type="project" value="InterPro"/>
</dbReference>
<dbReference type="STRING" id="1801764.A2903_00280"/>
<dbReference type="Gene3D" id="3.100.10.10">
    <property type="match status" value="1"/>
</dbReference>
<dbReference type="InterPro" id="IPR005749">
    <property type="entry name" value="Ribosomal_uL15_bac-type"/>
</dbReference>
<comment type="caution">
    <text evidence="7">The sequence shown here is derived from an EMBL/GenBank/DDBJ whole genome shotgun (WGS) entry which is preliminary data.</text>
</comment>
<dbReference type="HAMAP" id="MF_01341">
    <property type="entry name" value="Ribosomal_uL15"/>
    <property type="match status" value="1"/>
</dbReference>
<feature type="compositionally biased region" description="Basic residues" evidence="5">
    <location>
        <begin position="10"/>
        <end position="27"/>
    </location>
</feature>
<keyword evidence="4" id="KW-0694">RNA-binding</keyword>
<evidence type="ECO:0000256" key="2">
    <source>
        <dbReference type="ARBA" id="ARBA00022980"/>
    </source>
</evidence>
<dbReference type="InterPro" id="IPR036227">
    <property type="entry name" value="Ribosomal_uL15/eL18_sf"/>
</dbReference>
<comment type="similarity">
    <text evidence="1 4">Belongs to the universal ribosomal protein uL15 family.</text>
</comment>